<reference evidence="1 2" key="1">
    <citation type="submission" date="2017-08" db="EMBL/GenBank/DDBJ databases">
        <authorList>
            <person name="de Groot N.N."/>
        </authorList>
    </citation>
    <scope>NUCLEOTIDE SEQUENCE [LARGE SCALE GENOMIC DNA]</scope>
    <source>
        <strain evidence="1 2">JC85</strain>
    </source>
</reference>
<proteinExistence type="predicted"/>
<accession>A0A285U5D4</accession>
<name>A0A285U5D4_9HYPH</name>
<organism evidence="1 2">
    <name type="scientific">Rhizobium subbaraonis</name>
    <dbReference type="NCBI Taxonomy" id="908946"/>
    <lineage>
        <taxon>Bacteria</taxon>
        <taxon>Pseudomonadati</taxon>
        <taxon>Pseudomonadota</taxon>
        <taxon>Alphaproteobacteria</taxon>
        <taxon>Hyphomicrobiales</taxon>
        <taxon>Rhizobiaceae</taxon>
        <taxon>Rhizobium/Agrobacterium group</taxon>
        <taxon>Rhizobium</taxon>
    </lineage>
</organism>
<keyword evidence="2" id="KW-1185">Reference proteome</keyword>
<dbReference type="RefSeq" id="WP_097137403.1">
    <property type="nucleotide sequence ID" value="NZ_OBQD01000003.1"/>
</dbReference>
<protein>
    <submittedName>
        <fullName evidence="1">Uncharacterized protein</fullName>
    </submittedName>
</protein>
<dbReference type="Proteomes" id="UP000219167">
    <property type="component" value="Unassembled WGS sequence"/>
</dbReference>
<evidence type="ECO:0000313" key="1">
    <source>
        <dbReference type="EMBL" id="SOC37039.1"/>
    </source>
</evidence>
<evidence type="ECO:0000313" key="2">
    <source>
        <dbReference type="Proteomes" id="UP000219167"/>
    </source>
</evidence>
<dbReference type="EMBL" id="OBQD01000003">
    <property type="protein sequence ID" value="SOC37039.1"/>
    <property type="molecule type" value="Genomic_DNA"/>
</dbReference>
<dbReference type="AlphaFoldDB" id="A0A285U5D4"/>
<dbReference type="OrthoDB" id="72471at2"/>
<gene>
    <name evidence="1" type="ORF">SAMN05892877_103383</name>
</gene>
<sequence>MADRPILFSAPMVRALLDGRKTQTRRVINFANIEKVLDFVKVATDAAGHAVYEMKGADDQFVTRPASKGLVDYHFSPRIAVGDRLYVREAWRVAQRWNGTAPRDLSPRTMTVFGEAGGSIANQDSRDDWRPSAWPELGNLPAWAGKFRQAMHMPRWASRITLLVDDIKVERLQDLSEQDAFAEGVWHGGTFNRFADDLAASAIPGRWFPTATDWYRDLWKRLNGPGSWAANPWVVAYTFRVVMGNIDEIGSGDG</sequence>